<dbReference type="AlphaFoldDB" id="A0A6N7W434"/>
<evidence type="ECO:0000313" key="2">
    <source>
        <dbReference type="EMBL" id="MSS83273.1"/>
    </source>
</evidence>
<sequence>MRHEITKVRTLRLGRVLLAITVVGSTTVLALSSLIPALTNWLIELQRANPGLHLTDADSGRFDGLLDLLNLADPAYQLSLVDIVNGGPLGGSGAPSFAILCALLIGAFIATSDFQHAGIVPSALIRPKRLRLVEDKAKATLAIMISINAFLIAISVIVLYASIALTPGASLHISFVEMLPVWGR</sequence>
<accession>A0A6N7W434</accession>
<keyword evidence="1" id="KW-0472">Membrane</keyword>
<feature type="transmembrane region" description="Helical" evidence="1">
    <location>
        <begin position="12"/>
        <end position="35"/>
    </location>
</feature>
<keyword evidence="3" id="KW-1185">Reference proteome</keyword>
<dbReference type="Proteomes" id="UP000470875">
    <property type="component" value="Unassembled WGS sequence"/>
</dbReference>
<evidence type="ECO:0000313" key="3">
    <source>
        <dbReference type="Proteomes" id="UP000470875"/>
    </source>
</evidence>
<feature type="transmembrane region" description="Helical" evidence="1">
    <location>
        <begin position="141"/>
        <end position="163"/>
    </location>
</feature>
<dbReference type="EMBL" id="VULO01000001">
    <property type="protein sequence ID" value="MSS83273.1"/>
    <property type="molecule type" value="Genomic_DNA"/>
</dbReference>
<keyword evidence="1" id="KW-0812">Transmembrane</keyword>
<gene>
    <name evidence="2" type="ORF">FYJ24_00520</name>
</gene>
<proteinExistence type="predicted"/>
<keyword evidence="1" id="KW-1133">Transmembrane helix</keyword>
<feature type="transmembrane region" description="Helical" evidence="1">
    <location>
        <begin position="97"/>
        <end position="120"/>
    </location>
</feature>
<dbReference type="RefSeq" id="WP_154542581.1">
    <property type="nucleotide sequence ID" value="NZ_VULO01000001.1"/>
</dbReference>
<protein>
    <submittedName>
        <fullName evidence="2">Uncharacterized protein</fullName>
    </submittedName>
</protein>
<name>A0A6N7W434_9ACTO</name>
<reference evidence="2 3" key="1">
    <citation type="submission" date="2019-08" db="EMBL/GenBank/DDBJ databases">
        <title>In-depth cultivation of the pig gut microbiome towards novel bacterial diversity and tailored functional studies.</title>
        <authorList>
            <person name="Wylensek D."/>
            <person name="Hitch T.C.A."/>
            <person name="Clavel T."/>
        </authorList>
    </citation>
    <scope>NUCLEOTIDE SEQUENCE [LARGE SCALE GENOMIC DNA]</scope>
    <source>
        <strain evidence="2 3">WB03_NA08</strain>
    </source>
</reference>
<organism evidence="2 3">
    <name type="scientific">Scrofimicrobium canadense</name>
    <dbReference type="NCBI Taxonomy" id="2652290"/>
    <lineage>
        <taxon>Bacteria</taxon>
        <taxon>Bacillati</taxon>
        <taxon>Actinomycetota</taxon>
        <taxon>Actinomycetes</taxon>
        <taxon>Actinomycetales</taxon>
        <taxon>Actinomycetaceae</taxon>
        <taxon>Scrofimicrobium</taxon>
    </lineage>
</organism>
<comment type="caution">
    <text evidence="2">The sequence shown here is derived from an EMBL/GenBank/DDBJ whole genome shotgun (WGS) entry which is preliminary data.</text>
</comment>
<evidence type="ECO:0000256" key="1">
    <source>
        <dbReference type="SAM" id="Phobius"/>
    </source>
</evidence>